<evidence type="ECO:0000313" key="3">
    <source>
        <dbReference type="Proteomes" id="UP000053947"/>
    </source>
</evidence>
<reference evidence="2 3" key="1">
    <citation type="submission" date="2015-06" db="EMBL/GenBank/DDBJ databases">
        <title>Genome sequence of the organohalide-respiring Dehalogenimonas alkenigignens type strain (IP3-3T).</title>
        <authorList>
            <person name="Key T.A."/>
            <person name="Richmond D.P."/>
            <person name="Bowman K.S."/>
            <person name="Cho Y.-J."/>
            <person name="Chun J."/>
            <person name="da Costa M.S."/>
            <person name="Rainey F.A."/>
            <person name="Moe W.M."/>
        </authorList>
    </citation>
    <scope>NUCLEOTIDE SEQUENCE [LARGE SCALE GENOMIC DNA]</scope>
    <source>
        <strain evidence="2 3">IP3-3</strain>
    </source>
</reference>
<evidence type="ECO:0000259" key="1">
    <source>
        <dbReference type="SMART" id="SM00465"/>
    </source>
</evidence>
<dbReference type="EMBL" id="LFDV01000002">
    <property type="protein sequence ID" value="KTB48006.1"/>
    <property type="molecule type" value="Genomic_DNA"/>
</dbReference>
<sequence length="153" mass="16812">MTGLYILILELPHPTTITTRRRAFALDAGFYAYVGSAMNGLEARIARHQSPDKKRHWHIDYLLDHAAVRSVLSAETNADAECLLAGRLSDLPAVAGFGCSDCRCRSHLFFSPDLIDLTSRATGAFRAAGLDPRTMSIGDTHLYDRDAQSSRSC</sequence>
<keyword evidence="3" id="KW-1185">Reference proteome</keyword>
<comment type="caution">
    <text evidence="2">The sequence shown here is derived from an EMBL/GenBank/DDBJ whole genome shotgun (WGS) entry which is preliminary data.</text>
</comment>
<dbReference type="Proteomes" id="UP000053947">
    <property type="component" value="Unassembled WGS sequence"/>
</dbReference>
<name>A0A0W0GHH3_9CHLR</name>
<dbReference type="AlphaFoldDB" id="A0A0W0GHH3"/>
<feature type="domain" description="GIY-YIG" evidence="1">
    <location>
        <begin position="14"/>
        <end position="112"/>
    </location>
</feature>
<dbReference type="PANTHER" id="PTHR37460:SF1">
    <property type="entry name" value="ENDONUCLEASE III"/>
    <property type="match status" value="1"/>
</dbReference>
<gene>
    <name evidence="2" type="ORF">DEALK_08510</name>
</gene>
<dbReference type="PANTHER" id="PTHR37460">
    <property type="entry name" value="ENDONUCLEASE III"/>
    <property type="match status" value="1"/>
</dbReference>
<organism evidence="2 3">
    <name type="scientific">Dehalogenimonas alkenigignens</name>
    <dbReference type="NCBI Taxonomy" id="1217799"/>
    <lineage>
        <taxon>Bacteria</taxon>
        <taxon>Bacillati</taxon>
        <taxon>Chloroflexota</taxon>
        <taxon>Dehalococcoidia</taxon>
        <taxon>Dehalococcoidales</taxon>
        <taxon>Dehalococcoidaceae</taxon>
        <taxon>Dehalogenimonas</taxon>
    </lineage>
</organism>
<dbReference type="PATRIC" id="fig|1217799.6.peg.874"/>
<proteinExistence type="predicted"/>
<accession>A0A0W0GHH3</accession>
<dbReference type="SMART" id="SM00465">
    <property type="entry name" value="GIYc"/>
    <property type="match status" value="1"/>
</dbReference>
<dbReference type="STRING" id="1217799.DEALK_08510"/>
<dbReference type="InterPro" id="IPR000305">
    <property type="entry name" value="GIY-YIG_endonuc"/>
</dbReference>
<dbReference type="OrthoDB" id="9802365at2"/>
<evidence type="ECO:0000313" key="2">
    <source>
        <dbReference type="EMBL" id="KTB48006.1"/>
    </source>
</evidence>
<dbReference type="RefSeq" id="WP_058439000.1">
    <property type="nucleotide sequence ID" value="NZ_KQ758903.1"/>
</dbReference>
<protein>
    <recommendedName>
        <fullName evidence="1">GIY-YIG domain-containing protein</fullName>
    </recommendedName>
</protein>
<dbReference type="InterPro" id="IPR002837">
    <property type="entry name" value="DUF123"/>
</dbReference>
<dbReference type="Pfam" id="PF01986">
    <property type="entry name" value="DUF123"/>
    <property type="match status" value="1"/>
</dbReference>
<dbReference type="CDD" id="cd10441">
    <property type="entry name" value="GIY-YIG_COG1833"/>
    <property type="match status" value="1"/>
</dbReference>